<sequence>MVVGPTKAANPSHGFMQFLSSGLAWGRLQISEEKGTTGLGRYSDTRDSFLDASCDSISSDVIQATPSDPGFPSHHRPLFLLSVVLYLYGTYFSSGQLSIFGNFRPALIFRRNSPPVGTFSG</sequence>
<proteinExistence type="predicted"/>
<gene>
    <name evidence="2" type="ORF">ACH5RR_006252</name>
</gene>
<accession>A0ABD3ANT4</accession>
<keyword evidence="3" id="KW-1185">Reference proteome</keyword>
<keyword evidence="1" id="KW-0472">Membrane</keyword>
<keyword evidence="1" id="KW-1133">Transmembrane helix</keyword>
<organism evidence="2 3">
    <name type="scientific">Cinchona calisaya</name>
    <dbReference type="NCBI Taxonomy" id="153742"/>
    <lineage>
        <taxon>Eukaryota</taxon>
        <taxon>Viridiplantae</taxon>
        <taxon>Streptophyta</taxon>
        <taxon>Embryophyta</taxon>
        <taxon>Tracheophyta</taxon>
        <taxon>Spermatophyta</taxon>
        <taxon>Magnoliopsida</taxon>
        <taxon>eudicotyledons</taxon>
        <taxon>Gunneridae</taxon>
        <taxon>Pentapetalae</taxon>
        <taxon>asterids</taxon>
        <taxon>lamiids</taxon>
        <taxon>Gentianales</taxon>
        <taxon>Rubiaceae</taxon>
        <taxon>Cinchonoideae</taxon>
        <taxon>Cinchoneae</taxon>
        <taxon>Cinchona</taxon>
    </lineage>
</organism>
<reference evidence="2 3" key="1">
    <citation type="submission" date="2024-11" db="EMBL/GenBank/DDBJ databases">
        <title>A near-complete genome assembly of Cinchona calisaya.</title>
        <authorList>
            <person name="Lian D.C."/>
            <person name="Zhao X.W."/>
            <person name="Wei L."/>
        </authorList>
    </citation>
    <scope>NUCLEOTIDE SEQUENCE [LARGE SCALE GENOMIC DNA]</scope>
    <source>
        <tissue evidence="2">Nenye</tissue>
    </source>
</reference>
<dbReference type="Proteomes" id="UP001630127">
    <property type="component" value="Unassembled WGS sequence"/>
</dbReference>
<keyword evidence="1" id="KW-0812">Transmembrane</keyword>
<dbReference type="AlphaFoldDB" id="A0ABD3ANT4"/>
<feature type="transmembrane region" description="Helical" evidence="1">
    <location>
        <begin position="78"/>
        <end position="103"/>
    </location>
</feature>
<protein>
    <submittedName>
        <fullName evidence="2">Uncharacterized protein</fullName>
    </submittedName>
</protein>
<evidence type="ECO:0000256" key="1">
    <source>
        <dbReference type="SAM" id="Phobius"/>
    </source>
</evidence>
<name>A0ABD3ANT4_9GENT</name>
<comment type="caution">
    <text evidence="2">The sequence shown here is derived from an EMBL/GenBank/DDBJ whole genome shotgun (WGS) entry which is preliminary data.</text>
</comment>
<evidence type="ECO:0000313" key="3">
    <source>
        <dbReference type="Proteomes" id="UP001630127"/>
    </source>
</evidence>
<dbReference type="EMBL" id="JBJUIK010000003">
    <property type="protein sequence ID" value="KAL3532731.1"/>
    <property type="molecule type" value="Genomic_DNA"/>
</dbReference>
<evidence type="ECO:0000313" key="2">
    <source>
        <dbReference type="EMBL" id="KAL3532731.1"/>
    </source>
</evidence>